<feature type="transmembrane region" description="Helical" evidence="1">
    <location>
        <begin position="75"/>
        <end position="93"/>
    </location>
</feature>
<feature type="transmembrane region" description="Helical" evidence="1">
    <location>
        <begin position="12"/>
        <end position="34"/>
    </location>
</feature>
<dbReference type="EMBL" id="FQVN01000009">
    <property type="protein sequence ID" value="SHG45419.1"/>
    <property type="molecule type" value="Genomic_DNA"/>
</dbReference>
<name>A0A1M5JYT8_STRHI</name>
<dbReference type="OrthoDB" id="3694513at2"/>
<keyword evidence="1" id="KW-1133">Transmembrane helix</keyword>
<organism evidence="2 3">
    <name type="scientific">Streptoalloteichus hindustanus</name>
    <dbReference type="NCBI Taxonomy" id="2017"/>
    <lineage>
        <taxon>Bacteria</taxon>
        <taxon>Bacillati</taxon>
        <taxon>Actinomycetota</taxon>
        <taxon>Actinomycetes</taxon>
        <taxon>Pseudonocardiales</taxon>
        <taxon>Pseudonocardiaceae</taxon>
        <taxon>Streptoalloteichus</taxon>
    </lineage>
</organism>
<dbReference type="AlphaFoldDB" id="A0A1M5JYT8"/>
<keyword evidence="1" id="KW-0812">Transmembrane</keyword>
<evidence type="ECO:0000313" key="3">
    <source>
        <dbReference type="Proteomes" id="UP000184501"/>
    </source>
</evidence>
<evidence type="ECO:0008006" key="4">
    <source>
        <dbReference type="Google" id="ProtNLM"/>
    </source>
</evidence>
<accession>A0A1M5JYT8</accession>
<dbReference type="STRING" id="2017.SAMN05444320_10975"/>
<dbReference type="RefSeq" id="WP_073487662.1">
    <property type="nucleotide sequence ID" value="NZ_FQVN01000009.1"/>
</dbReference>
<protein>
    <recommendedName>
        <fullName evidence="4">Integral membrane protein</fullName>
    </recommendedName>
</protein>
<keyword evidence="1" id="KW-0472">Membrane</keyword>
<proteinExistence type="predicted"/>
<dbReference type="Proteomes" id="UP000184501">
    <property type="component" value="Unassembled WGS sequence"/>
</dbReference>
<reference evidence="2 3" key="1">
    <citation type="submission" date="2016-11" db="EMBL/GenBank/DDBJ databases">
        <authorList>
            <person name="Jaros S."/>
            <person name="Januszkiewicz K."/>
            <person name="Wedrychowicz H."/>
        </authorList>
    </citation>
    <scope>NUCLEOTIDE SEQUENCE [LARGE SCALE GENOMIC DNA]</scope>
    <source>
        <strain evidence="2 3">DSM 44523</strain>
    </source>
</reference>
<evidence type="ECO:0000313" key="2">
    <source>
        <dbReference type="EMBL" id="SHG45419.1"/>
    </source>
</evidence>
<sequence>MPTEVAPVPRSVRAAGALTGLQGVAGVGYAVALATQSGHEHGPYNALGTAAYFLVLSAGVLAASVGLLRGRRWARTPALFVQLVLLGVAWYAFGSAGQQLAGVAVAAFCLAIIVLLFTTHARAWAVGAGPYDPDAPNQD</sequence>
<keyword evidence="3" id="KW-1185">Reference proteome</keyword>
<gene>
    <name evidence="2" type="ORF">SAMN05444320_10975</name>
</gene>
<feature type="transmembrane region" description="Helical" evidence="1">
    <location>
        <begin position="99"/>
        <end position="117"/>
    </location>
</feature>
<evidence type="ECO:0000256" key="1">
    <source>
        <dbReference type="SAM" id="Phobius"/>
    </source>
</evidence>
<feature type="transmembrane region" description="Helical" evidence="1">
    <location>
        <begin position="46"/>
        <end position="68"/>
    </location>
</feature>